<dbReference type="EMBL" id="FOUO01000004">
    <property type="protein sequence ID" value="SFM39257.1"/>
    <property type="molecule type" value="Genomic_DNA"/>
</dbReference>
<dbReference type="Gene3D" id="2.40.160.10">
    <property type="entry name" value="Porin"/>
    <property type="match status" value="1"/>
</dbReference>
<evidence type="ECO:0000313" key="3">
    <source>
        <dbReference type="Proteomes" id="UP000199556"/>
    </source>
</evidence>
<dbReference type="InterPro" id="IPR033900">
    <property type="entry name" value="Gram_neg_porin_domain"/>
</dbReference>
<dbReference type="RefSeq" id="WP_090484046.1">
    <property type="nucleotide sequence ID" value="NZ_FOUO01000004.1"/>
</dbReference>
<dbReference type="NCBIfam" id="NF033652">
    <property type="entry name" value="LbtU_sider_porin"/>
    <property type="match status" value="1"/>
</dbReference>
<dbReference type="OrthoDB" id="5417572at2"/>
<reference evidence="2 3" key="1">
    <citation type="submission" date="2016-10" db="EMBL/GenBank/DDBJ databases">
        <authorList>
            <person name="de Groot N.N."/>
        </authorList>
    </citation>
    <scope>NUCLEOTIDE SEQUENCE [LARGE SCALE GENOMIC DNA]</scope>
    <source>
        <strain evidence="2 3">DSM 4180</strain>
    </source>
</reference>
<accession>A0A1I4QGW3</accession>
<evidence type="ECO:0000313" key="2">
    <source>
        <dbReference type="EMBL" id="SFM39257.1"/>
    </source>
</evidence>
<dbReference type="STRING" id="195064.SAMN05421721_104144"/>
<sequence>MQKKMQAGNHGPWTWHPLAWAVGGVLALGAGNAQAQQDWDWGGTVELEAGWAEDYAGDSESDLNLATFELALEARLNEWVSTRGVLLYEDEGPDSEVEVDEAVLSMVFPGGSGAYMDAGRQYVPFGRFDTGLVSDPLALELAETRETAAVLGWSGERVYGSVWAFAGDTRDELSNGGANAGVLLPLGGGGLDLGVGYLTSLGDSDSLQDLQAENLGPVDLADTSRVGAYNVYATARLGDLTLAGEYVAADEAFESRQLAFDGQGAEPAAWGLEVGYRLEDLARPVTLSAAVQGSDEARALDLPETRYLAGVSVELMDRLGLAFEYAHDEDYDRADGGTGDSGQSAVVQLAAEF</sequence>
<proteinExistence type="predicted"/>
<organism evidence="2 3">
    <name type="scientific">Ectothiorhodospira mobilis</name>
    <dbReference type="NCBI Taxonomy" id="195064"/>
    <lineage>
        <taxon>Bacteria</taxon>
        <taxon>Pseudomonadati</taxon>
        <taxon>Pseudomonadota</taxon>
        <taxon>Gammaproteobacteria</taxon>
        <taxon>Chromatiales</taxon>
        <taxon>Ectothiorhodospiraceae</taxon>
        <taxon>Ectothiorhodospira</taxon>
    </lineage>
</organism>
<dbReference type="GO" id="GO:0016020">
    <property type="term" value="C:membrane"/>
    <property type="evidence" value="ECO:0007669"/>
    <property type="project" value="InterPro"/>
</dbReference>
<name>A0A1I4QGW3_ECTMO</name>
<dbReference type="AlphaFoldDB" id="A0A1I4QGW3"/>
<dbReference type="InterPro" id="IPR023614">
    <property type="entry name" value="Porin_dom_sf"/>
</dbReference>
<dbReference type="GO" id="GO:0015288">
    <property type="term" value="F:porin activity"/>
    <property type="evidence" value="ECO:0007669"/>
    <property type="project" value="InterPro"/>
</dbReference>
<protein>
    <submittedName>
        <fullName evidence="2">Porin</fullName>
    </submittedName>
</protein>
<dbReference type="Proteomes" id="UP000199556">
    <property type="component" value="Unassembled WGS sequence"/>
</dbReference>
<dbReference type="SUPFAM" id="SSF56935">
    <property type="entry name" value="Porins"/>
    <property type="match status" value="1"/>
</dbReference>
<dbReference type="Pfam" id="PF13609">
    <property type="entry name" value="Porin_4"/>
    <property type="match status" value="1"/>
</dbReference>
<gene>
    <name evidence="2" type="ORF">SAMN05421721_104144</name>
</gene>
<feature type="domain" description="Porin" evidence="1">
    <location>
        <begin position="25"/>
        <end position="338"/>
    </location>
</feature>
<evidence type="ECO:0000259" key="1">
    <source>
        <dbReference type="Pfam" id="PF13609"/>
    </source>
</evidence>
<keyword evidence="3" id="KW-1185">Reference proteome</keyword>